<keyword evidence="4" id="KW-1185">Reference proteome</keyword>
<dbReference type="RefSeq" id="WP_184396297.1">
    <property type="nucleotide sequence ID" value="NZ_BAAAJD010000203.1"/>
</dbReference>
<evidence type="ECO:0000256" key="1">
    <source>
        <dbReference type="ARBA" id="ARBA00010792"/>
    </source>
</evidence>
<dbReference type="PANTHER" id="PTHR42709">
    <property type="entry name" value="ALKALINE PHOSPHATASE LIKE PROTEIN"/>
    <property type="match status" value="1"/>
</dbReference>
<feature type="transmembrane region" description="Helical" evidence="2">
    <location>
        <begin position="96"/>
        <end position="121"/>
    </location>
</feature>
<evidence type="ECO:0000313" key="4">
    <source>
        <dbReference type="Proteomes" id="UP000572635"/>
    </source>
</evidence>
<dbReference type="Proteomes" id="UP000572635">
    <property type="component" value="Unassembled WGS sequence"/>
</dbReference>
<evidence type="ECO:0000313" key="3">
    <source>
        <dbReference type="EMBL" id="MBB5435007.1"/>
    </source>
</evidence>
<dbReference type="AlphaFoldDB" id="A0A7W8QQZ7"/>
<comment type="caution">
    <text evidence="3">The sequence shown here is derived from an EMBL/GenBank/DDBJ whole genome shotgun (WGS) entry which is preliminary data.</text>
</comment>
<feature type="transmembrane region" description="Helical" evidence="2">
    <location>
        <begin position="142"/>
        <end position="159"/>
    </location>
</feature>
<reference evidence="3 4" key="1">
    <citation type="submission" date="2020-08" db="EMBL/GenBank/DDBJ databases">
        <title>Sequencing the genomes of 1000 actinobacteria strains.</title>
        <authorList>
            <person name="Klenk H.-P."/>
        </authorList>
    </citation>
    <scope>NUCLEOTIDE SEQUENCE [LARGE SCALE GENOMIC DNA]</scope>
    <source>
        <strain evidence="3 4">DSM 44551</strain>
    </source>
</reference>
<accession>A0A7W8QQZ7</accession>
<feature type="transmembrane region" description="Helical" evidence="2">
    <location>
        <begin position="6"/>
        <end position="27"/>
    </location>
</feature>
<dbReference type="EMBL" id="JACHDB010000001">
    <property type="protein sequence ID" value="MBB5435007.1"/>
    <property type="molecule type" value="Genomic_DNA"/>
</dbReference>
<feature type="transmembrane region" description="Helical" evidence="2">
    <location>
        <begin position="39"/>
        <end position="59"/>
    </location>
</feature>
<evidence type="ECO:0000256" key="2">
    <source>
        <dbReference type="SAM" id="Phobius"/>
    </source>
</evidence>
<dbReference type="InterPro" id="IPR051311">
    <property type="entry name" value="DedA_domain"/>
</dbReference>
<keyword evidence="2" id="KW-0472">Membrane</keyword>
<organism evidence="3 4">
    <name type="scientific">Nocardiopsis composta</name>
    <dbReference type="NCBI Taxonomy" id="157465"/>
    <lineage>
        <taxon>Bacteria</taxon>
        <taxon>Bacillati</taxon>
        <taxon>Actinomycetota</taxon>
        <taxon>Actinomycetes</taxon>
        <taxon>Streptosporangiales</taxon>
        <taxon>Nocardiopsidaceae</taxon>
        <taxon>Nocardiopsis</taxon>
    </lineage>
</organism>
<sequence>MAETLLAFAVGAVAGLVPLINIEVYLLGAAVLGDDALRVAVALAAAAGQTLGKIAFYYAGMGALNVRWLKRKAERPPGRWAERAGRWRRRAEEQPWWGAGLLALSSLVSIPPLMVVCVLAGAVRMRLSVFASVTMATRAARFLVLIYAPGAVAAVSGTPW</sequence>
<gene>
    <name evidence="3" type="ORF">HDA36_005091</name>
</gene>
<protein>
    <submittedName>
        <fullName evidence="3">Membrane protein YqaA with SNARE-associated domain</fullName>
    </submittedName>
</protein>
<comment type="similarity">
    <text evidence="1">Belongs to the DedA family.</text>
</comment>
<keyword evidence="2" id="KW-0812">Transmembrane</keyword>
<proteinExistence type="inferred from homology"/>
<name>A0A7W8QQZ7_9ACTN</name>
<keyword evidence="2" id="KW-1133">Transmembrane helix</keyword>